<dbReference type="RefSeq" id="WP_203928806.1">
    <property type="nucleotide sequence ID" value="NZ_BOPH01000050.1"/>
</dbReference>
<dbReference type="Pfam" id="PF10604">
    <property type="entry name" value="Polyketide_cyc2"/>
    <property type="match status" value="1"/>
</dbReference>
<dbReference type="InterPro" id="IPR023393">
    <property type="entry name" value="START-like_dom_sf"/>
</dbReference>
<dbReference type="EMBL" id="BOPH01000050">
    <property type="protein sequence ID" value="GIJ68865.1"/>
    <property type="molecule type" value="Genomic_DNA"/>
</dbReference>
<proteinExistence type="predicted"/>
<dbReference type="CDD" id="cd07821">
    <property type="entry name" value="PYR_PYL_RCAR_like"/>
    <property type="match status" value="1"/>
</dbReference>
<protein>
    <submittedName>
        <fullName evidence="1">MxaD family protein</fullName>
    </submittedName>
</protein>
<dbReference type="SUPFAM" id="SSF55961">
    <property type="entry name" value="Bet v1-like"/>
    <property type="match status" value="1"/>
</dbReference>
<organism evidence="1 2">
    <name type="scientific">Virgisporangium ochraceum</name>
    <dbReference type="NCBI Taxonomy" id="65505"/>
    <lineage>
        <taxon>Bacteria</taxon>
        <taxon>Bacillati</taxon>
        <taxon>Actinomycetota</taxon>
        <taxon>Actinomycetes</taxon>
        <taxon>Micromonosporales</taxon>
        <taxon>Micromonosporaceae</taxon>
        <taxon>Virgisporangium</taxon>
    </lineage>
</organism>
<sequence length="144" mass="15572">MVQKIDRSARSAADATTVYSLLADGTTWPAWSPLDSFELESGDGGLGSIRVFRTGRTVSREEVVELVPGRRFSYALLSGLPLRGYRADVDLTPADGGTVIHWRSSFTPKVPGTGRIYRWALGKFIQRCVEGLATHATTLAGKGS</sequence>
<name>A0A8J3ZUU6_9ACTN</name>
<dbReference type="AlphaFoldDB" id="A0A8J3ZUU6"/>
<comment type="caution">
    <text evidence="1">The sequence shown here is derived from an EMBL/GenBank/DDBJ whole genome shotgun (WGS) entry which is preliminary data.</text>
</comment>
<keyword evidence="2" id="KW-1185">Reference proteome</keyword>
<gene>
    <name evidence="1" type="ORF">Voc01_037820</name>
</gene>
<dbReference type="Gene3D" id="3.30.530.20">
    <property type="match status" value="1"/>
</dbReference>
<evidence type="ECO:0000313" key="2">
    <source>
        <dbReference type="Proteomes" id="UP000635606"/>
    </source>
</evidence>
<dbReference type="Proteomes" id="UP000635606">
    <property type="component" value="Unassembled WGS sequence"/>
</dbReference>
<evidence type="ECO:0000313" key="1">
    <source>
        <dbReference type="EMBL" id="GIJ68865.1"/>
    </source>
</evidence>
<accession>A0A8J3ZUU6</accession>
<reference evidence="1" key="1">
    <citation type="submission" date="2021-01" db="EMBL/GenBank/DDBJ databases">
        <title>Whole genome shotgun sequence of Virgisporangium ochraceum NBRC 16418.</title>
        <authorList>
            <person name="Komaki H."/>
            <person name="Tamura T."/>
        </authorList>
    </citation>
    <scope>NUCLEOTIDE SEQUENCE</scope>
    <source>
        <strain evidence="1">NBRC 16418</strain>
    </source>
</reference>
<dbReference type="InterPro" id="IPR019587">
    <property type="entry name" value="Polyketide_cyclase/dehydratase"/>
</dbReference>